<evidence type="ECO:0000313" key="4">
    <source>
        <dbReference type="Proteomes" id="UP000278085"/>
    </source>
</evidence>
<evidence type="ECO:0000256" key="2">
    <source>
        <dbReference type="SAM" id="Phobius"/>
    </source>
</evidence>
<gene>
    <name evidence="3" type="ORF">EJB06_09360</name>
</gene>
<evidence type="ECO:0000313" key="3">
    <source>
        <dbReference type="EMBL" id="RSZ59364.1"/>
    </source>
</evidence>
<dbReference type="OrthoDB" id="187787at2"/>
<comment type="caution">
    <text evidence="3">The sequence shown here is derived from an EMBL/GenBank/DDBJ whole genome shotgun (WGS) entry which is preliminary data.</text>
</comment>
<keyword evidence="2" id="KW-0472">Membrane</keyword>
<dbReference type="EMBL" id="RXLQ01000004">
    <property type="protein sequence ID" value="RSZ59364.1"/>
    <property type="molecule type" value="Genomic_DNA"/>
</dbReference>
<sequence length="179" mass="18979">MQETPTKLDVPLRSDADISPASASRRDGQLIVIPAGASLPARCVKCNAPAQVGKPQTFSWHDPAWDSFISVNFLLHIAGAAALQESVSLAVGLCERHRRWPRWLNYLSHVSTALGFATLAAAFFVEESLLIGSMACAIWLVAAIIGSAAGHALTATYVSKTEARLKGGGAAFLDSLPPR</sequence>
<name>A0A430HPB5_9BURK</name>
<keyword evidence="2" id="KW-1133">Transmembrane helix</keyword>
<organism evidence="3 4">
    <name type="scientific">Massilia atriviolacea</name>
    <dbReference type="NCBI Taxonomy" id="2495579"/>
    <lineage>
        <taxon>Bacteria</taxon>
        <taxon>Pseudomonadati</taxon>
        <taxon>Pseudomonadota</taxon>
        <taxon>Betaproteobacteria</taxon>
        <taxon>Burkholderiales</taxon>
        <taxon>Oxalobacteraceae</taxon>
        <taxon>Telluria group</taxon>
        <taxon>Massilia</taxon>
    </lineage>
</organism>
<dbReference type="Proteomes" id="UP000278085">
    <property type="component" value="Unassembled WGS sequence"/>
</dbReference>
<dbReference type="RefSeq" id="WP_126073735.1">
    <property type="nucleotide sequence ID" value="NZ_CP051166.1"/>
</dbReference>
<accession>A0A430HPB5</accession>
<keyword evidence="4" id="KW-1185">Reference proteome</keyword>
<feature type="transmembrane region" description="Helical" evidence="2">
    <location>
        <begin position="106"/>
        <end position="125"/>
    </location>
</feature>
<dbReference type="AlphaFoldDB" id="A0A430HPB5"/>
<reference evidence="3 4" key="1">
    <citation type="submission" date="2018-12" db="EMBL/GenBank/DDBJ databases">
        <authorList>
            <person name="Yang E."/>
        </authorList>
    </citation>
    <scope>NUCLEOTIDE SEQUENCE [LARGE SCALE GENOMIC DNA]</scope>
    <source>
        <strain evidence="3 4">SOD</strain>
    </source>
</reference>
<proteinExistence type="predicted"/>
<evidence type="ECO:0000256" key="1">
    <source>
        <dbReference type="SAM" id="MobiDB-lite"/>
    </source>
</evidence>
<keyword evidence="2" id="KW-0812">Transmembrane</keyword>
<feature type="region of interest" description="Disordered" evidence="1">
    <location>
        <begin position="1"/>
        <end position="21"/>
    </location>
</feature>
<protein>
    <submittedName>
        <fullName evidence="3">Uncharacterized protein</fullName>
    </submittedName>
</protein>
<feature type="transmembrane region" description="Helical" evidence="2">
    <location>
        <begin position="137"/>
        <end position="158"/>
    </location>
</feature>